<keyword evidence="1" id="KW-0472">Membrane</keyword>
<dbReference type="Proteomes" id="UP000075882">
    <property type="component" value="Unassembled WGS sequence"/>
</dbReference>
<protein>
    <submittedName>
        <fullName evidence="2">Uncharacterized protein</fullName>
    </submittedName>
</protein>
<dbReference type="AlphaFoldDB" id="A0A8W7PMS4"/>
<reference evidence="2" key="1">
    <citation type="submission" date="2022-08" db="UniProtKB">
        <authorList>
            <consortium name="EnsemblMetazoa"/>
        </authorList>
    </citation>
    <scope>IDENTIFICATION</scope>
</reference>
<accession>A0A8W7PMS4</accession>
<organism evidence="2">
    <name type="scientific">Anopheles coluzzii</name>
    <name type="common">African malaria mosquito</name>
    <dbReference type="NCBI Taxonomy" id="1518534"/>
    <lineage>
        <taxon>Eukaryota</taxon>
        <taxon>Metazoa</taxon>
        <taxon>Ecdysozoa</taxon>
        <taxon>Arthropoda</taxon>
        <taxon>Hexapoda</taxon>
        <taxon>Insecta</taxon>
        <taxon>Pterygota</taxon>
        <taxon>Neoptera</taxon>
        <taxon>Endopterygota</taxon>
        <taxon>Diptera</taxon>
        <taxon>Nematocera</taxon>
        <taxon>Culicoidea</taxon>
        <taxon>Culicidae</taxon>
        <taxon>Anophelinae</taxon>
        <taxon>Anopheles</taxon>
    </lineage>
</organism>
<evidence type="ECO:0000313" key="2">
    <source>
        <dbReference type="EnsemblMetazoa" id="ACOM034656-PA.1"/>
    </source>
</evidence>
<keyword evidence="1" id="KW-1133">Transmembrane helix</keyword>
<feature type="transmembrane region" description="Helical" evidence="1">
    <location>
        <begin position="57"/>
        <end position="90"/>
    </location>
</feature>
<name>A0A8W7PMS4_ANOCL</name>
<dbReference type="EnsemblMetazoa" id="ACOM034656-RA">
    <property type="protein sequence ID" value="ACOM034656-PA.1"/>
    <property type="gene ID" value="ACOM034656"/>
</dbReference>
<keyword evidence="1" id="KW-0812">Transmembrane</keyword>
<feature type="transmembrane region" description="Helical" evidence="1">
    <location>
        <begin position="247"/>
        <end position="271"/>
    </location>
</feature>
<evidence type="ECO:0000256" key="1">
    <source>
        <dbReference type="SAM" id="Phobius"/>
    </source>
</evidence>
<proteinExistence type="predicted"/>
<sequence length="677" mass="70752">MSPNGSGLPLAPLPFAWAPFAPLPCLPPVLELTLLSVAMSEVAPSIVDTASDEVRPVVLVVAPLLVVVEVLVLSSSLQLLLPLPLLLLLVRSAFRLCRWPCRFTFQSGRGRATSTIGDFSSFDLTRLVGSNGFFFSGLSFAISSSSSSSSSDDQSSSTPENEVSEALSFATRAPTLTPAAGLCFAASPFSSFAPFALGCFDVALGGAGVIFGVVTMAAGTGSASYTIADWHFWHSFTSTSIPLTPMLSILLLLLLLLSQSTLFLLALGLYIRFRFGLWLGTGRYFRFHHFHHLLGDHFLRRRFVRLLPIGGRTSSRRGSHRHGCASGGVGPIGSGFGSLGLVFSWASLFSAAAAILDLPTSPTFGDPGIPWYGWLGDAGGDSSSSVERSATSCCLRRANDTVSRVPIVLQKSTSSVDRFRGGISMDFASPFDVGSTLTFPSGSATSFTVSTCTGSGSASTVFFRTYVLMPVLAVLRGVVASTGPAPSTVASLAPAVEACFDGPCAPFGSGWSRMTTCTSGTSFRAPPGPVAGPPSSCCFFFFFGSLNTVHSSIDSSSATIRGATAFSTTTTASSSSLFGSGGASTSAPATEATGSTFVRVRLIFFSLRFSATSTPESWASCCSSASFSRSSSVSGARVDEPTDTIGDGMIGVLPTKLWYSSEYSGIVTAHLTKRPQQ</sequence>
<feature type="transmembrane region" description="Helical" evidence="1">
    <location>
        <begin position="202"/>
        <end position="227"/>
    </location>
</feature>